<sequence>MSLSHGPLSGWCDDCHNSATEQRHCVADWLVLVTVSPLPKNMINSPQSGPCGRLRRLCGVPLWRRPATPCHRRATCTELLV</sequence>
<organism evidence="1 2">
    <name type="scientific">Elysia marginata</name>
    <dbReference type="NCBI Taxonomy" id="1093978"/>
    <lineage>
        <taxon>Eukaryota</taxon>
        <taxon>Metazoa</taxon>
        <taxon>Spiralia</taxon>
        <taxon>Lophotrochozoa</taxon>
        <taxon>Mollusca</taxon>
        <taxon>Gastropoda</taxon>
        <taxon>Heterobranchia</taxon>
        <taxon>Euthyneura</taxon>
        <taxon>Panpulmonata</taxon>
        <taxon>Sacoglossa</taxon>
        <taxon>Placobranchoidea</taxon>
        <taxon>Plakobranchidae</taxon>
        <taxon>Elysia</taxon>
    </lineage>
</organism>
<gene>
    <name evidence="1" type="ORF">ElyMa_000110300</name>
</gene>
<keyword evidence="2" id="KW-1185">Reference proteome</keyword>
<dbReference type="AlphaFoldDB" id="A0AAV4ELU4"/>
<comment type="caution">
    <text evidence="1">The sequence shown here is derived from an EMBL/GenBank/DDBJ whole genome shotgun (WGS) entry which is preliminary data.</text>
</comment>
<evidence type="ECO:0000313" key="1">
    <source>
        <dbReference type="EMBL" id="GFR61726.1"/>
    </source>
</evidence>
<accession>A0AAV4ELU4</accession>
<evidence type="ECO:0000313" key="2">
    <source>
        <dbReference type="Proteomes" id="UP000762676"/>
    </source>
</evidence>
<dbReference type="EMBL" id="BMAT01000211">
    <property type="protein sequence ID" value="GFR61726.1"/>
    <property type="molecule type" value="Genomic_DNA"/>
</dbReference>
<protein>
    <submittedName>
        <fullName evidence="1">Uncharacterized protein</fullName>
    </submittedName>
</protein>
<reference evidence="1 2" key="1">
    <citation type="journal article" date="2021" name="Elife">
        <title>Chloroplast acquisition without the gene transfer in kleptoplastic sea slugs, Plakobranchus ocellatus.</title>
        <authorList>
            <person name="Maeda T."/>
            <person name="Takahashi S."/>
            <person name="Yoshida T."/>
            <person name="Shimamura S."/>
            <person name="Takaki Y."/>
            <person name="Nagai Y."/>
            <person name="Toyoda A."/>
            <person name="Suzuki Y."/>
            <person name="Arimoto A."/>
            <person name="Ishii H."/>
            <person name="Satoh N."/>
            <person name="Nishiyama T."/>
            <person name="Hasebe M."/>
            <person name="Maruyama T."/>
            <person name="Minagawa J."/>
            <person name="Obokata J."/>
            <person name="Shigenobu S."/>
        </authorList>
    </citation>
    <scope>NUCLEOTIDE SEQUENCE [LARGE SCALE GENOMIC DNA]</scope>
</reference>
<proteinExistence type="predicted"/>
<name>A0AAV4ELU4_9GAST</name>
<dbReference type="Proteomes" id="UP000762676">
    <property type="component" value="Unassembled WGS sequence"/>
</dbReference>